<dbReference type="CDD" id="cd02440">
    <property type="entry name" value="AdoMet_MTases"/>
    <property type="match status" value="1"/>
</dbReference>
<feature type="domain" description="Methyltransferase" evidence="1">
    <location>
        <begin position="51"/>
        <end position="139"/>
    </location>
</feature>
<dbReference type="Pfam" id="PF13649">
    <property type="entry name" value="Methyltransf_25"/>
    <property type="match status" value="1"/>
</dbReference>
<evidence type="ECO:0000313" key="2">
    <source>
        <dbReference type="EMBL" id="KKN95074.1"/>
    </source>
</evidence>
<sequence>MNPKDYWQKHARMFAGLYENPNWFNRIFRQAMYLRTEMAVEEIKATPNATVLAVGCGPGRNSVLFVKKAGASRVVGVDLSQNMIDMANTLASQHGVESNCRFIQSDFMDVDLGEERFDYSIALGVMDYIRDPLPMLVKMRSLTAKAAMATFPGGAPLRMTLRKIRYRLRGCGVYSYRASRIKALFREAGFSECSLLPCANAGWLGVGRVAPT</sequence>
<dbReference type="AlphaFoldDB" id="A0A0F9UTP5"/>
<protein>
    <recommendedName>
        <fullName evidence="1">Methyltransferase domain-containing protein</fullName>
    </recommendedName>
</protein>
<dbReference type="PANTHER" id="PTHR44068">
    <property type="entry name" value="ZGC:194242"/>
    <property type="match status" value="1"/>
</dbReference>
<proteinExistence type="predicted"/>
<dbReference type="Gene3D" id="3.40.50.150">
    <property type="entry name" value="Vaccinia Virus protein VP39"/>
    <property type="match status" value="1"/>
</dbReference>
<accession>A0A0F9UTP5</accession>
<gene>
    <name evidence="2" type="ORF">LCGC14_0181420</name>
</gene>
<dbReference type="InterPro" id="IPR050447">
    <property type="entry name" value="Erg6_SMT_methyltransf"/>
</dbReference>
<dbReference type="InterPro" id="IPR041698">
    <property type="entry name" value="Methyltransf_25"/>
</dbReference>
<organism evidence="2">
    <name type="scientific">marine sediment metagenome</name>
    <dbReference type="NCBI Taxonomy" id="412755"/>
    <lineage>
        <taxon>unclassified sequences</taxon>
        <taxon>metagenomes</taxon>
        <taxon>ecological metagenomes</taxon>
    </lineage>
</organism>
<comment type="caution">
    <text evidence="2">The sequence shown here is derived from an EMBL/GenBank/DDBJ whole genome shotgun (WGS) entry which is preliminary data.</text>
</comment>
<name>A0A0F9UTP5_9ZZZZ</name>
<dbReference type="PANTHER" id="PTHR44068:SF11">
    <property type="entry name" value="GERANYL DIPHOSPHATE 2-C-METHYLTRANSFERASE"/>
    <property type="match status" value="1"/>
</dbReference>
<evidence type="ECO:0000259" key="1">
    <source>
        <dbReference type="Pfam" id="PF13649"/>
    </source>
</evidence>
<dbReference type="EMBL" id="LAZR01000073">
    <property type="protein sequence ID" value="KKN95074.1"/>
    <property type="molecule type" value="Genomic_DNA"/>
</dbReference>
<reference evidence="2" key="1">
    <citation type="journal article" date="2015" name="Nature">
        <title>Complex archaea that bridge the gap between prokaryotes and eukaryotes.</title>
        <authorList>
            <person name="Spang A."/>
            <person name="Saw J.H."/>
            <person name="Jorgensen S.L."/>
            <person name="Zaremba-Niedzwiedzka K."/>
            <person name="Martijn J."/>
            <person name="Lind A.E."/>
            <person name="van Eijk R."/>
            <person name="Schleper C."/>
            <person name="Guy L."/>
            <person name="Ettema T.J."/>
        </authorList>
    </citation>
    <scope>NUCLEOTIDE SEQUENCE</scope>
</reference>
<dbReference type="SUPFAM" id="SSF53335">
    <property type="entry name" value="S-adenosyl-L-methionine-dependent methyltransferases"/>
    <property type="match status" value="1"/>
</dbReference>
<dbReference type="InterPro" id="IPR029063">
    <property type="entry name" value="SAM-dependent_MTases_sf"/>
</dbReference>